<dbReference type="InterPro" id="IPR016181">
    <property type="entry name" value="Acyl_CoA_acyltransferase"/>
</dbReference>
<dbReference type="OrthoDB" id="1113003at2"/>
<dbReference type="SUPFAM" id="SSF55729">
    <property type="entry name" value="Acyl-CoA N-acyltransferases (Nat)"/>
    <property type="match status" value="1"/>
</dbReference>
<dbReference type="RefSeq" id="WP_103912337.1">
    <property type="nucleotide sequence ID" value="NZ_FNUS01000001.1"/>
</dbReference>
<accession>A0A1H5SXB3</accession>
<keyword evidence="2" id="KW-1185">Reference proteome</keyword>
<gene>
    <name evidence="1" type="ORF">SAMN05421847_0296</name>
</gene>
<sequence length="297" mass="34787">MIKVLKYSDIDFVKYTGTLRNSAQYKYSAEKDFLDITSDKNWDLLVFGNYEAVMPLPFIKKMGLKFIANPKLCQQIGIFSEEDIVARNDAILDYFIAKFNIAYYAFNDTNSFTKPLLERRNYLIFPNDYEKVKQKYSPKRKRKLRIDEEVMRRARFSDYVEFAEAKNFISKYFVGAAKVKDEKAFIDIFERLALTKNLAFYGFYLDDELINLIAIYIGSQSVALLGTFNNREFIKISGSSYIIDKAIEANIQSKIFDFEGSEVPSIEEFFRGFRPELRSYKVIRNSKIDIVKNLILR</sequence>
<name>A0A1H5SXB3_9FLAO</name>
<dbReference type="Proteomes" id="UP000236738">
    <property type="component" value="Unassembled WGS sequence"/>
</dbReference>
<proteinExistence type="predicted"/>
<evidence type="ECO:0008006" key="3">
    <source>
        <dbReference type="Google" id="ProtNLM"/>
    </source>
</evidence>
<dbReference type="AlphaFoldDB" id="A0A1H5SXB3"/>
<dbReference type="EMBL" id="FNUS01000001">
    <property type="protein sequence ID" value="SEF55190.1"/>
    <property type="molecule type" value="Genomic_DNA"/>
</dbReference>
<protein>
    <recommendedName>
        <fullName evidence="3">BioF2-like acetyltransferase domain-containing protein</fullName>
    </recommendedName>
</protein>
<evidence type="ECO:0000313" key="1">
    <source>
        <dbReference type="EMBL" id="SEF55190.1"/>
    </source>
</evidence>
<reference evidence="2" key="1">
    <citation type="submission" date="2016-10" db="EMBL/GenBank/DDBJ databases">
        <authorList>
            <person name="Varghese N."/>
            <person name="Submissions S."/>
        </authorList>
    </citation>
    <scope>NUCLEOTIDE SEQUENCE [LARGE SCALE GENOMIC DNA]</scope>
    <source>
        <strain evidence="2">DSM 21580</strain>
    </source>
</reference>
<evidence type="ECO:0000313" key="2">
    <source>
        <dbReference type="Proteomes" id="UP000236738"/>
    </source>
</evidence>
<organism evidence="1 2">
    <name type="scientific">Halpernia humi</name>
    <dbReference type="NCBI Taxonomy" id="493375"/>
    <lineage>
        <taxon>Bacteria</taxon>
        <taxon>Pseudomonadati</taxon>
        <taxon>Bacteroidota</taxon>
        <taxon>Flavobacteriia</taxon>
        <taxon>Flavobacteriales</taxon>
        <taxon>Weeksellaceae</taxon>
        <taxon>Chryseobacterium group</taxon>
        <taxon>Halpernia</taxon>
    </lineage>
</organism>